<evidence type="ECO:0000259" key="2">
    <source>
        <dbReference type="Pfam" id="PF13763"/>
    </source>
</evidence>
<feature type="compositionally biased region" description="Basic and acidic residues" evidence="1">
    <location>
        <begin position="194"/>
        <end position="203"/>
    </location>
</feature>
<reference evidence="3 4" key="1">
    <citation type="submission" date="2017-09" db="EMBL/GenBank/DDBJ databases">
        <authorList>
            <person name="Ehlers B."/>
            <person name="Leendertz F.H."/>
        </authorList>
    </citation>
    <scope>NUCLEOTIDE SEQUENCE [LARGE SCALE GENOMIC DNA]</scope>
    <source>
        <strain evidence="3 4">DSM 18289</strain>
    </source>
</reference>
<feature type="domain" description="DUF4167" evidence="2">
    <location>
        <begin position="6"/>
        <end position="80"/>
    </location>
</feature>
<dbReference type="InterPro" id="IPR025430">
    <property type="entry name" value="DUF4167"/>
</dbReference>
<sequence>MRQGQKNNRMRGRGRKPSNPLTRSYDSNGPDVKIRGTANHIAEKYQSLARDALASGDIVMAENYYQHAEHYLRIIASAQSANRDQDQRRDQDQQRQQPGLNGSGEQQQGSSKPNRRSRPAPVDLAGEEQPQIVEIADTKPAVVESEEKAPVTEEVAAKPAEGAKSEADAEPQAEEAPAPKRRRRAPARPRRRAPAKESKESKESAAPAEAPAVPAAAALADAPQPVIAED</sequence>
<dbReference type="RefSeq" id="WP_097155158.1">
    <property type="nucleotide sequence ID" value="NZ_OBEL01000005.1"/>
</dbReference>
<protein>
    <recommendedName>
        <fullName evidence="2">DUF4167 domain-containing protein</fullName>
    </recommendedName>
</protein>
<feature type="region of interest" description="Disordered" evidence="1">
    <location>
        <begin position="1"/>
        <end position="34"/>
    </location>
</feature>
<dbReference type="EMBL" id="OBEL01000005">
    <property type="protein sequence ID" value="SNZ20810.1"/>
    <property type="molecule type" value="Genomic_DNA"/>
</dbReference>
<dbReference type="Proteomes" id="UP000219439">
    <property type="component" value="Unassembled WGS sequence"/>
</dbReference>
<name>A0A285PGG3_9HYPH</name>
<feature type="compositionally biased region" description="Basic residues" evidence="1">
    <location>
        <begin position="179"/>
        <end position="193"/>
    </location>
</feature>
<gene>
    <name evidence="3" type="ORF">SAMN06265368_3920</name>
</gene>
<dbReference type="AlphaFoldDB" id="A0A285PGG3"/>
<dbReference type="Pfam" id="PF13763">
    <property type="entry name" value="DUF4167"/>
    <property type="match status" value="1"/>
</dbReference>
<feature type="region of interest" description="Disordered" evidence="1">
    <location>
        <begin position="80"/>
        <end position="230"/>
    </location>
</feature>
<feature type="compositionally biased region" description="Polar residues" evidence="1">
    <location>
        <begin position="98"/>
        <end position="112"/>
    </location>
</feature>
<evidence type="ECO:0000313" key="3">
    <source>
        <dbReference type="EMBL" id="SNZ20810.1"/>
    </source>
</evidence>
<proteinExistence type="predicted"/>
<feature type="compositionally biased region" description="Low complexity" evidence="1">
    <location>
        <begin position="204"/>
        <end position="223"/>
    </location>
</feature>
<dbReference type="OrthoDB" id="9816310at2"/>
<evidence type="ECO:0000256" key="1">
    <source>
        <dbReference type="SAM" id="MobiDB-lite"/>
    </source>
</evidence>
<keyword evidence="4" id="KW-1185">Reference proteome</keyword>
<organism evidence="3 4">
    <name type="scientific">Cohaesibacter gelatinilyticus</name>
    <dbReference type="NCBI Taxonomy" id="372072"/>
    <lineage>
        <taxon>Bacteria</taxon>
        <taxon>Pseudomonadati</taxon>
        <taxon>Pseudomonadota</taxon>
        <taxon>Alphaproteobacteria</taxon>
        <taxon>Hyphomicrobiales</taxon>
        <taxon>Cohaesibacteraceae</taxon>
    </lineage>
</organism>
<accession>A0A285PGG3</accession>
<evidence type="ECO:0000313" key="4">
    <source>
        <dbReference type="Proteomes" id="UP000219439"/>
    </source>
</evidence>
<feature type="compositionally biased region" description="Basic and acidic residues" evidence="1">
    <location>
        <begin position="83"/>
        <end position="93"/>
    </location>
</feature>